<keyword evidence="5 7" id="KW-0808">Transferase</keyword>
<dbReference type="NCBIfam" id="NF001453">
    <property type="entry name" value="PRK00312.1"/>
    <property type="match status" value="1"/>
</dbReference>
<evidence type="ECO:0000256" key="1">
    <source>
        <dbReference type="ARBA" id="ARBA00004496"/>
    </source>
</evidence>
<name>A0A345DDS0_9BURK</name>
<accession>A0A345DDS0</accession>
<dbReference type="KEGG" id="hyf:DTO96_102262"/>
<evidence type="ECO:0000256" key="5">
    <source>
        <dbReference type="ARBA" id="ARBA00022679"/>
    </source>
</evidence>
<evidence type="ECO:0000256" key="4">
    <source>
        <dbReference type="ARBA" id="ARBA00022603"/>
    </source>
</evidence>
<comment type="catalytic activity">
    <reaction evidence="7">
        <text>[protein]-L-isoaspartate + S-adenosyl-L-methionine = [protein]-L-isoaspartate alpha-methyl ester + S-adenosyl-L-homocysteine</text>
        <dbReference type="Rhea" id="RHEA:12705"/>
        <dbReference type="Rhea" id="RHEA-COMP:12143"/>
        <dbReference type="Rhea" id="RHEA-COMP:12144"/>
        <dbReference type="ChEBI" id="CHEBI:57856"/>
        <dbReference type="ChEBI" id="CHEBI:59789"/>
        <dbReference type="ChEBI" id="CHEBI:90596"/>
        <dbReference type="ChEBI" id="CHEBI:90598"/>
        <dbReference type="EC" id="2.1.1.77"/>
    </reaction>
</comment>
<feature type="active site" evidence="7">
    <location>
        <position position="126"/>
    </location>
</feature>
<evidence type="ECO:0000256" key="6">
    <source>
        <dbReference type="ARBA" id="ARBA00022691"/>
    </source>
</evidence>
<dbReference type="EMBL" id="CP031124">
    <property type="protein sequence ID" value="AXF86508.1"/>
    <property type="molecule type" value="Genomic_DNA"/>
</dbReference>
<comment type="function">
    <text evidence="7">Catalyzes the methyl esterification of L-isoaspartyl residues in peptides and proteins that result from spontaneous decomposition of normal L-aspartyl and L-asparaginyl residues. It plays a role in the repair and/or degradation of damaged proteins.</text>
</comment>
<dbReference type="PANTHER" id="PTHR11579">
    <property type="entry name" value="PROTEIN-L-ISOASPARTATE O-METHYLTRANSFERASE"/>
    <property type="match status" value="1"/>
</dbReference>
<dbReference type="InterPro" id="IPR029063">
    <property type="entry name" value="SAM-dependent_MTases_sf"/>
</dbReference>
<dbReference type="InterPro" id="IPR000682">
    <property type="entry name" value="PCMT"/>
</dbReference>
<dbReference type="NCBIfam" id="TIGR00080">
    <property type="entry name" value="pimt"/>
    <property type="match status" value="1"/>
</dbReference>
<dbReference type="GO" id="GO:0032259">
    <property type="term" value="P:methylation"/>
    <property type="evidence" value="ECO:0007669"/>
    <property type="project" value="UniProtKB-KW"/>
</dbReference>
<evidence type="ECO:0000313" key="9">
    <source>
        <dbReference type="Proteomes" id="UP000252182"/>
    </source>
</evidence>
<comment type="subcellular location">
    <subcellularLocation>
        <location evidence="1 7">Cytoplasm</location>
    </subcellularLocation>
</comment>
<organism evidence="8 9">
    <name type="scientific">Ephemeroptericola cinctiostellae</name>
    <dbReference type="NCBI Taxonomy" id="2268024"/>
    <lineage>
        <taxon>Bacteria</taxon>
        <taxon>Pseudomonadati</taxon>
        <taxon>Pseudomonadota</taxon>
        <taxon>Betaproteobacteria</taxon>
        <taxon>Burkholderiales</taxon>
        <taxon>Burkholderiaceae</taxon>
        <taxon>Ephemeroptericola</taxon>
    </lineage>
</organism>
<dbReference type="AlphaFoldDB" id="A0A345DDS0"/>
<sequence length="283" mass="31007">MAHSPPKKPKFEPLTEVQRAWLRAQMEREARPLVSKSFAPTPASSLYSIMQEHTLRNTSSDWREHPEVLTKARVLMVDALRGAGVTDEVVLMAMGRLPRHVFVDEAFYLRAYHDDALPIGHGQTISHPSTVARMTALLRVGGGVNKVLEIGTGCGYQAAVLALCAHDVYSIERIAPLYNLAAFNLNQVQAVLPSVPHLRFGDGMLGWPDAAPFDGIMLAAAGLAIPQVLLEQLRIGGVLVAPVVVDANAQQHLVRITRTALNEWRREVLDPVRFVPLLGGVQD</sequence>
<dbReference type="EC" id="2.1.1.77" evidence="7"/>
<dbReference type="PROSITE" id="PS01279">
    <property type="entry name" value="PCMT"/>
    <property type="match status" value="1"/>
</dbReference>
<dbReference type="Proteomes" id="UP000252182">
    <property type="component" value="Chromosome"/>
</dbReference>
<evidence type="ECO:0000313" key="8">
    <source>
        <dbReference type="EMBL" id="AXF86508.1"/>
    </source>
</evidence>
<dbReference type="CDD" id="cd02440">
    <property type="entry name" value="AdoMet_MTases"/>
    <property type="match status" value="1"/>
</dbReference>
<protein>
    <recommendedName>
        <fullName evidence="7">Protein-L-isoaspartate O-methyltransferase</fullName>
        <ecNumber evidence="7">2.1.1.77</ecNumber>
    </recommendedName>
    <alternativeName>
        <fullName evidence="7">L-isoaspartyl protein carboxyl methyltransferase</fullName>
    </alternativeName>
    <alternativeName>
        <fullName evidence="7">Protein L-isoaspartyl methyltransferase</fullName>
    </alternativeName>
    <alternativeName>
        <fullName evidence="7">Protein-beta-aspartate methyltransferase</fullName>
        <shortName evidence="7">PIMT</shortName>
    </alternativeName>
</protein>
<evidence type="ECO:0000256" key="3">
    <source>
        <dbReference type="ARBA" id="ARBA00022490"/>
    </source>
</evidence>
<reference evidence="9" key="1">
    <citation type="submission" date="2018-07" db="EMBL/GenBank/DDBJ databases">
        <authorList>
            <person name="Kim H."/>
        </authorList>
    </citation>
    <scope>NUCLEOTIDE SEQUENCE [LARGE SCALE GENOMIC DNA]</scope>
    <source>
        <strain evidence="9">F02</strain>
    </source>
</reference>
<comment type="similarity">
    <text evidence="2 7">Belongs to the methyltransferase superfamily. L-isoaspartyl/D-aspartyl protein methyltransferase family.</text>
</comment>
<dbReference type="HAMAP" id="MF_00090">
    <property type="entry name" value="PIMT"/>
    <property type="match status" value="1"/>
</dbReference>
<proteinExistence type="inferred from homology"/>
<dbReference type="GO" id="GO:0005737">
    <property type="term" value="C:cytoplasm"/>
    <property type="evidence" value="ECO:0007669"/>
    <property type="project" value="UniProtKB-SubCell"/>
</dbReference>
<evidence type="ECO:0000256" key="7">
    <source>
        <dbReference type="HAMAP-Rule" id="MF_00090"/>
    </source>
</evidence>
<dbReference type="PANTHER" id="PTHR11579:SF0">
    <property type="entry name" value="PROTEIN-L-ISOASPARTATE(D-ASPARTATE) O-METHYLTRANSFERASE"/>
    <property type="match status" value="1"/>
</dbReference>
<keyword evidence="3 7" id="KW-0963">Cytoplasm</keyword>
<gene>
    <name evidence="8" type="primary">pcm_2</name>
    <name evidence="7" type="synonym">pcm</name>
    <name evidence="8" type="ORF">DTO96_102262</name>
</gene>
<keyword evidence="9" id="KW-1185">Reference proteome</keyword>
<keyword evidence="6 7" id="KW-0949">S-adenosyl-L-methionine</keyword>
<dbReference type="GO" id="GO:0030091">
    <property type="term" value="P:protein repair"/>
    <property type="evidence" value="ECO:0007669"/>
    <property type="project" value="UniProtKB-UniRule"/>
</dbReference>
<dbReference type="OrthoDB" id="9810066at2"/>
<dbReference type="Pfam" id="PF01135">
    <property type="entry name" value="PCMT"/>
    <property type="match status" value="1"/>
</dbReference>
<dbReference type="RefSeq" id="WP_114563577.1">
    <property type="nucleotide sequence ID" value="NZ_CP031124.1"/>
</dbReference>
<dbReference type="SUPFAM" id="SSF53335">
    <property type="entry name" value="S-adenosyl-L-methionine-dependent methyltransferases"/>
    <property type="match status" value="1"/>
</dbReference>
<keyword evidence="4 7" id="KW-0489">Methyltransferase</keyword>
<dbReference type="Gene3D" id="3.40.50.150">
    <property type="entry name" value="Vaccinia Virus protein VP39"/>
    <property type="match status" value="1"/>
</dbReference>
<dbReference type="GO" id="GO:0004719">
    <property type="term" value="F:protein-L-isoaspartate (D-aspartate) O-methyltransferase activity"/>
    <property type="evidence" value="ECO:0007669"/>
    <property type="project" value="UniProtKB-UniRule"/>
</dbReference>
<evidence type="ECO:0000256" key="2">
    <source>
        <dbReference type="ARBA" id="ARBA00005369"/>
    </source>
</evidence>